<proteinExistence type="predicted"/>
<dbReference type="Gene3D" id="3.30.300.130">
    <property type="entry name" value="Fe-S cluster assembly (FSCA)"/>
    <property type="match status" value="1"/>
</dbReference>
<accession>A0ABS2A4R2</accession>
<evidence type="ECO:0000259" key="2">
    <source>
        <dbReference type="Pfam" id="PF01106"/>
    </source>
</evidence>
<dbReference type="InterPro" id="IPR001075">
    <property type="entry name" value="NIF_FeS_clus_asmbl_NifU_C"/>
</dbReference>
<protein>
    <submittedName>
        <fullName evidence="3">NifU family protein</fullName>
    </submittedName>
</protein>
<name>A0ABS2A4R2_9ACTN</name>
<sequence>MASERKRLAKRVDQALEGKVRQLVEAHGGGITVDVDNEGDAHITFHGRCAACPSAPVTMGSLVRPTLLKIEGVRSVSRDSTVSPYAEARILKMFGLDERECS</sequence>
<dbReference type="RefSeq" id="WP_203374686.1">
    <property type="nucleotide sequence ID" value="NZ_JAENHP010000001.1"/>
</dbReference>
<gene>
    <name evidence="3" type="ORF">JIG36_04570</name>
</gene>
<evidence type="ECO:0000313" key="3">
    <source>
        <dbReference type="EMBL" id="MBM2614830.1"/>
    </source>
</evidence>
<dbReference type="Pfam" id="PF01106">
    <property type="entry name" value="NifU"/>
    <property type="match status" value="1"/>
</dbReference>
<dbReference type="SUPFAM" id="SSF117916">
    <property type="entry name" value="Fe-S cluster assembly (FSCA) domain-like"/>
    <property type="match status" value="1"/>
</dbReference>
<dbReference type="InterPro" id="IPR034904">
    <property type="entry name" value="FSCA_dom_sf"/>
</dbReference>
<evidence type="ECO:0000256" key="1">
    <source>
        <dbReference type="ARBA" id="ARBA00049958"/>
    </source>
</evidence>
<comment type="function">
    <text evidence="1">May be involved in the formation or repair of [Fe-S] clusters present in iron-sulfur proteins.</text>
</comment>
<dbReference type="EMBL" id="JAENHP010000001">
    <property type="protein sequence ID" value="MBM2614830.1"/>
    <property type="molecule type" value="Genomic_DNA"/>
</dbReference>
<comment type="caution">
    <text evidence="3">The sequence shown here is derived from an EMBL/GenBank/DDBJ whole genome shotgun (WGS) entry which is preliminary data.</text>
</comment>
<organism evidence="3 4">
    <name type="scientific">Paractinoplanes ovalisporus</name>
    <dbReference type="NCBI Taxonomy" id="2810368"/>
    <lineage>
        <taxon>Bacteria</taxon>
        <taxon>Bacillati</taxon>
        <taxon>Actinomycetota</taxon>
        <taxon>Actinomycetes</taxon>
        <taxon>Micromonosporales</taxon>
        <taxon>Micromonosporaceae</taxon>
        <taxon>Paractinoplanes</taxon>
    </lineage>
</organism>
<reference evidence="3 4" key="1">
    <citation type="submission" date="2021-01" db="EMBL/GenBank/DDBJ databases">
        <title>Actinoplanes sp. nov. LDG1-06 isolated from lichen.</title>
        <authorList>
            <person name="Saeng-In P."/>
            <person name="Phongsopitanun W."/>
            <person name="Kanchanasin P."/>
            <person name="Yuki M."/>
            <person name="Kudo T."/>
            <person name="Ohkuma M."/>
            <person name="Tanasupawat S."/>
        </authorList>
    </citation>
    <scope>NUCLEOTIDE SEQUENCE [LARGE SCALE GENOMIC DNA]</scope>
    <source>
        <strain evidence="3 4">LDG1-06</strain>
    </source>
</reference>
<keyword evidence="4" id="KW-1185">Reference proteome</keyword>
<evidence type="ECO:0000313" key="4">
    <source>
        <dbReference type="Proteomes" id="UP000632138"/>
    </source>
</evidence>
<feature type="domain" description="NIF system FeS cluster assembly NifU C-terminal" evidence="2">
    <location>
        <begin position="12"/>
        <end position="68"/>
    </location>
</feature>
<dbReference type="Proteomes" id="UP000632138">
    <property type="component" value="Unassembled WGS sequence"/>
</dbReference>